<evidence type="ECO:0000313" key="9">
    <source>
        <dbReference type="Proteomes" id="UP000184191"/>
    </source>
</evidence>
<sequence length="84" mass="9022">MFELSFIWAGIIAFAVLTYVILDGFDLGVGIVPPGLTIAEAAAPDASLKFALVGTVVLVPLILGYTAYAYWVFRGKVDPEEGYH</sequence>
<comment type="subcellular location">
    <subcellularLocation>
        <location evidence="1">Cell membrane</location>
        <topology evidence="1">Multi-pass membrane protein</topology>
    </subcellularLocation>
</comment>
<evidence type="ECO:0000256" key="6">
    <source>
        <dbReference type="ARBA" id="ARBA00023136"/>
    </source>
</evidence>
<dbReference type="GO" id="GO:0070069">
    <property type="term" value="C:cytochrome complex"/>
    <property type="evidence" value="ECO:0007669"/>
    <property type="project" value="TreeGrafter"/>
</dbReference>
<evidence type="ECO:0000256" key="5">
    <source>
        <dbReference type="ARBA" id="ARBA00022989"/>
    </source>
</evidence>
<dbReference type="PANTHER" id="PTHR43141">
    <property type="entry name" value="CYTOCHROME BD2 SUBUNIT II"/>
    <property type="match status" value="1"/>
</dbReference>
<keyword evidence="5 7" id="KW-1133">Transmembrane helix</keyword>
<dbReference type="Pfam" id="PF02322">
    <property type="entry name" value="Cyt_bd_oxida_II"/>
    <property type="match status" value="1"/>
</dbReference>
<feature type="transmembrane region" description="Helical" evidence="7">
    <location>
        <begin position="6"/>
        <end position="29"/>
    </location>
</feature>
<evidence type="ECO:0000256" key="3">
    <source>
        <dbReference type="ARBA" id="ARBA00022475"/>
    </source>
</evidence>
<name>A0A1M6WCI3_9RHOB</name>
<keyword evidence="3" id="KW-1003">Cell membrane</keyword>
<dbReference type="GO" id="GO:0016682">
    <property type="term" value="F:oxidoreductase activity, acting on diphenols and related substances as donors, oxygen as acceptor"/>
    <property type="evidence" value="ECO:0007669"/>
    <property type="project" value="TreeGrafter"/>
</dbReference>
<keyword evidence="6 7" id="KW-0472">Membrane</keyword>
<proteinExistence type="inferred from homology"/>
<dbReference type="AlphaFoldDB" id="A0A1M6WCI3"/>
<organism evidence="8 9">
    <name type="scientific">Roseovarius marisflavi</name>
    <dbReference type="NCBI Taxonomy" id="1054996"/>
    <lineage>
        <taxon>Bacteria</taxon>
        <taxon>Pseudomonadati</taxon>
        <taxon>Pseudomonadota</taxon>
        <taxon>Alphaproteobacteria</taxon>
        <taxon>Rhodobacterales</taxon>
        <taxon>Roseobacteraceae</taxon>
        <taxon>Roseovarius</taxon>
    </lineage>
</organism>
<evidence type="ECO:0000256" key="7">
    <source>
        <dbReference type="SAM" id="Phobius"/>
    </source>
</evidence>
<dbReference type="PANTHER" id="PTHR43141:SF4">
    <property type="entry name" value="CYTOCHROME BD2 SUBUNIT II"/>
    <property type="match status" value="1"/>
</dbReference>
<evidence type="ECO:0000256" key="1">
    <source>
        <dbReference type="ARBA" id="ARBA00004651"/>
    </source>
</evidence>
<keyword evidence="9" id="KW-1185">Reference proteome</keyword>
<dbReference type="EMBL" id="FRBN01000002">
    <property type="protein sequence ID" value="SHK91533.1"/>
    <property type="molecule type" value="Genomic_DNA"/>
</dbReference>
<evidence type="ECO:0000256" key="4">
    <source>
        <dbReference type="ARBA" id="ARBA00022692"/>
    </source>
</evidence>
<protein>
    <submittedName>
        <fullName evidence="8">Cytochrome bd terminal oxidase subunit II</fullName>
    </submittedName>
</protein>
<dbReference type="InterPro" id="IPR003317">
    <property type="entry name" value="Cyt-d_oxidase_su2"/>
</dbReference>
<dbReference type="STRING" id="1054996.SAMN05444414_102253"/>
<evidence type="ECO:0000256" key="2">
    <source>
        <dbReference type="ARBA" id="ARBA00007543"/>
    </source>
</evidence>
<feature type="transmembrane region" description="Helical" evidence="7">
    <location>
        <begin position="50"/>
        <end position="73"/>
    </location>
</feature>
<comment type="similarity">
    <text evidence="2">Belongs to the cytochrome ubiquinol oxidase subunit 2 family.</text>
</comment>
<dbReference type="Proteomes" id="UP000184191">
    <property type="component" value="Unassembled WGS sequence"/>
</dbReference>
<accession>A0A1M6WCI3</accession>
<keyword evidence="4 7" id="KW-0812">Transmembrane</keyword>
<gene>
    <name evidence="8" type="ORF">SAMN05444414_102253</name>
</gene>
<dbReference type="GO" id="GO:0019646">
    <property type="term" value="P:aerobic electron transport chain"/>
    <property type="evidence" value="ECO:0007669"/>
    <property type="project" value="TreeGrafter"/>
</dbReference>
<dbReference type="GO" id="GO:0009055">
    <property type="term" value="F:electron transfer activity"/>
    <property type="evidence" value="ECO:0007669"/>
    <property type="project" value="TreeGrafter"/>
</dbReference>
<dbReference type="GO" id="GO:0005886">
    <property type="term" value="C:plasma membrane"/>
    <property type="evidence" value="ECO:0007669"/>
    <property type="project" value="UniProtKB-SubCell"/>
</dbReference>
<evidence type="ECO:0000313" key="8">
    <source>
        <dbReference type="EMBL" id="SHK91533.1"/>
    </source>
</evidence>
<reference evidence="9" key="1">
    <citation type="submission" date="2016-11" db="EMBL/GenBank/DDBJ databases">
        <authorList>
            <person name="Varghese N."/>
            <person name="Submissions S."/>
        </authorList>
    </citation>
    <scope>NUCLEOTIDE SEQUENCE [LARGE SCALE GENOMIC DNA]</scope>
    <source>
        <strain evidence="9">DSM 29327</strain>
    </source>
</reference>